<evidence type="ECO:0000256" key="3">
    <source>
        <dbReference type="ARBA" id="ARBA00023163"/>
    </source>
</evidence>
<dbReference type="Pfam" id="PF00172">
    <property type="entry name" value="Zn_clus"/>
    <property type="match status" value="1"/>
</dbReference>
<dbReference type="SUPFAM" id="SSF57701">
    <property type="entry name" value="Zn2/Cys6 DNA-binding domain"/>
    <property type="match status" value="1"/>
</dbReference>
<dbReference type="InterPro" id="IPR036864">
    <property type="entry name" value="Zn2-C6_fun-type_DNA-bd_sf"/>
</dbReference>
<dbReference type="InterPro" id="IPR021858">
    <property type="entry name" value="Fun_TF"/>
</dbReference>
<feature type="region of interest" description="Disordered" evidence="5">
    <location>
        <begin position="55"/>
        <end position="118"/>
    </location>
</feature>
<accession>A0AAN6ER91</accession>
<dbReference type="PROSITE" id="PS50048">
    <property type="entry name" value="ZN2_CY6_FUNGAL_2"/>
    <property type="match status" value="1"/>
</dbReference>
<evidence type="ECO:0000256" key="2">
    <source>
        <dbReference type="ARBA" id="ARBA00023125"/>
    </source>
</evidence>
<name>A0AAN6ER91_EXODE</name>
<evidence type="ECO:0000313" key="8">
    <source>
        <dbReference type="Proteomes" id="UP001161757"/>
    </source>
</evidence>
<dbReference type="Gene3D" id="4.10.240.10">
    <property type="entry name" value="Zn(2)-C6 fungal-type DNA-binding domain"/>
    <property type="match status" value="1"/>
</dbReference>
<reference evidence="7" key="1">
    <citation type="submission" date="2023-01" db="EMBL/GenBank/DDBJ databases">
        <title>Exophiala dermititidis isolated from Cystic Fibrosis Patient.</title>
        <authorList>
            <person name="Kurbessoian T."/>
            <person name="Crocker A."/>
            <person name="Murante D."/>
            <person name="Hogan D.A."/>
            <person name="Stajich J.E."/>
        </authorList>
    </citation>
    <scope>NUCLEOTIDE SEQUENCE</scope>
    <source>
        <strain evidence="7">Ex8</strain>
    </source>
</reference>
<dbReference type="CDD" id="cd00067">
    <property type="entry name" value="GAL4"/>
    <property type="match status" value="1"/>
</dbReference>
<dbReference type="InterPro" id="IPR053178">
    <property type="entry name" value="Osmoadaptation_assoc"/>
</dbReference>
<dbReference type="EMBL" id="JAJGCB010000012">
    <property type="protein sequence ID" value="KAJ8989823.1"/>
    <property type="molecule type" value="Genomic_DNA"/>
</dbReference>
<keyword evidence="3" id="KW-0804">Transcription</keyword>
<keyword evidence="2" id="KW-0238">DNA-binding</keyword>
<evidence type="ECO:0000259" key="6">
    <source>
        <dbReference type="PROSITE" id="PS50048"/>
    </source>
</evidence>
<dbReference type="PANTHER" id="PTHR38111">
    <property type="entry name" value="ZN(2)-C6 FUNGAL-TYPE DOMAIN-CONTAINING PROTEIN-RELATED"/>
    <property type="match status" value="1"/>
</dbReference>
<proteinExistence type="predicted"/>
<feature type="region of interest" description="Disordered" evidence="5">
    <location>
        <begin position="580"/>
        <end position="601"/>
    </location>
</feature>
<feature type="compositionally biased region" description="Low complexity" evidence="5">
    <location>
        <begin position="79"/>
        <end position="97"/>
    </location>
</feature>
<feature type="domain" description="Zn(2)-C6 fungal-type" evidence="6">
    <location>
        <begin position="9"/>
        <end position="37"/>
    </location>
</feature>
<dbReference type="GO" id="GO:0003677">
    <property type="term" value="F:DNA binding"/>
    <property type="evidence" value="ECO:0007669"/>
    <property type="project" value="UniProtKB-KW"/>
</dbReference>
<sequence length="601" mass="67162">MVGVPRSKGCRVCVQRRVKCDQARPFCNNCLKGNRPCPGYDTDLRIHDEGTKLRKRFGQKDGNGSASDLKSGSAPDKPSPSTTGSHSLSSESSPEESWGLISYQDSPGSEEPQGHRGDVILPPHNAFFALLERQFSPEADLSTLELTGIGYDSGSFDFSPQNADAGAEMMLNRAVFSPYIVQEQLLSTFCSAFSGPLGHGGPHVIPSQLRSHTRWLSQLPSFFGTKLLDTTIRAVSLVHLGRLQQEEVLVQESRKSYGKALRLLNQALADQKKGMAAETLSATILLSFYEMLASDSNESWVRHAGGAGALMRIRGAKRHLSGIDRDVYLAYRHTIVIDAFQRDEPCFLAQPEWVEMAQQIHADLGSTAAASDRLDIFDLAEDFYCENVHIPGTFCEARYLDSTRRRMSADDYSSYRASVVERCKQHRANLKSINLKFRATLQRLGLETPTISTDDPVFPLQYVYVNVFVASTHVGYWTIVVLLNLVLRELEKESAPENMGLYLMENREMAREICRSTSYMMTSSFLGPFFIIFALRLCLMVFDPGLERDWVIRKLIQIGDTRMKMASDLLGLDPKMAPQQMQAATAEQTRKWDQGHTSLQS</sequence>
<dbReference type="GO" id="GO:0000981">
    <property type="term" value="F:DNA-binding transcription factor activity, RNA polymerase II-specific"/>
    <property type="evidence" value="ECO:0007669"/>
    <property type="project" value="InterPro"/>
</dbReference>
<dbReference type="PANTHER" id="PTHR38111:SF6">
    <property type="entry name" value="FINGER DOMAIN PROTEIN, PUTATIVE (AFU_ORTHOLOGUE AFUA_8G01940)-RELATED"/>
    <property type="match status" value="1"/>
</dbReference>
<dbReference type="GO" id="GO:0008270">
    <property type="term" value="F:zinc ion binding"/>
    <property type="evidence" value="ECO:0007669"/>
    <property type="project" value="InterPro"/>
</dbReference>
<gene>
    <name evidence="7" type="ORF">HRR80_005965</name>
</gene>
<keyword evidence="1" id="KW-0805">Transcription regulation</keyword>
<dbReference type="SMART" id="SM00066">
    <property type="entry name" value="GAL4"/>
    <property type="match status" value="1"/>
</dbReference>
<evidence type="ECO:0000313" key="7">
    <source>
        <dbReference type="EMBL" id="KAJ8989823.1"/>
    </source>
</evidence>
<evidence type="ECO:0000256" key="5">
    <source>
        <dbReference type="SAM" id="MobiDB-lite"/>
    </source>
</evidence>
<organism evidence="7 8">
    <name type="scientific">Exophiala dermatitidis</name>
    <name type="common">Black yeast-like fungus</name>
    <name type="synonym">Wangiella dermatitidis</name>
    <dbReference type="NCBI Taxonomy" id="5970"/>
    <lineage>
        <taxon>Eukaryota</taxon>
        <taxon>Fungi</taxon>
        <taxon>Dikarya</taxon>
        <taxon>Ascomycota</taxon>
        <taxon>Pezizomycotina</taxon>
        <taxon>Eurotiomycetes</taxon>
        <taxon>Chaetothyriomycetidae</taxon>
        <taxon>Chaetothyriales</taxon>
        <taxon>Herpotrichiellaceae</taxon>
        <taxon>Exophiala</taxon>
    </lineage>
</organism>
<comment type="caution">
    <text evidence="7">The sequence shown here is derived from an EMBL/GenBank/DDBJ whole genome shotgun (WGS) entry which is preliminary data.</text>
</comment>
<keyword evidence="4" id="KW-0539">Nucleus</keyword>
<protein>
    <recommendedName>
        <fullName evidence="6">Zn(2)-C6 fungal-type domain-containing protein</fullName>
    </recommendedName>
</protein>
<evidence type="ECO:0000256" key="4">
    <source>
        <dbReference type="ARBA" id="ARBA00023242"/>
    </source>
</evidence>
<dbReference type="AlphaFoldDB" id="A0AAN6ER91"/>
<evidence type="ECO:0000256" key="1">
    <source>
        <dbReference type="ARBA" id="ARBA00023015"/>
    </source>
</evidence>
<dbReference type="InterPro" id="IPR001138">
    <property type="entry name" value="Zn2Cys6_DnaBD"/>
</dbReference>
<dbReference type="Proteomes" id="UP001161757">
    <property type="component" value="Unassembled WGS sequence"/>
</dbReference>
<dbReference type="Pfam" id="PF11951">
    <property type="entry name" value="Fungal_trans_2"/>
    <property type="match status" value="1"/>
</dbReference>